<proteinExistence type="predicted"/>
<evidence type="ECO:0000313" key="1">
    <source>
        <dbReference type="EMBL" id="CAG8788853.1"/>
    </source>
</evidence>
<dbReference type="Proteomes" id="UP000789920">
    <property type="component" value="Unassembled WGS sequence"/>
</dbReference>
<comment type="caution">
    <text evidence="1">The sequence shown here is derived from an EMBL/GenBank/DDBJ whole genome shotgun (WGS) entry which is preliminary data.</text>
</comment>
<evidence type="ECO:0000313" key="2">
    <source>
        <dbReference type="Proteomes" id="UP000789920"/>
    </source>
</evidence>
<sequence>NNKGMMGMRNAVDKLGYNRVKEKEIEVKNDSIDDGKNIQLYNRLAEELVENYENIEISFVEIVE</sequence>
<feature type="non-terminal residue" evidence="1">
    <location>
        <position position="1"/>
    </location>
</feature>
<reference evidence="1" key="1">
    <citation type="submission" date="2021-06" db="EMBL/GenBank/DDBJ databases">
        <authorList>
            <person name="Kallberg Y."/>
            <person name="Tangrot J."/>
            <person name="Rosling A."/>
        </authorList>
    </citation>
    <scope>NUCLEOTIDE SEQUENCE</scope>
    <source>
        <strain evidence="1">MA461A</strain>
    </source>
</reference>
<gene>
    <name evidence="1" type="ORF">RPERSI_LOCUS18780</name>
</gene>
<protein>
    <submittedName>
        <fullName evidence="1">72_t:CDS:1</fullName>
    </submittedName>
</protein>
<keyword evidence="2" id="KW-1185">Reference proteome</keyword>
<dbReference type="EMBL" id="CAJVQC010050319">
    <property type="protein sequence ID" value="CAG8788853.1"/>
    <property type="molecule type" value="Genomic_DNA"/>
</dbReference>
<accession>A0ACA9RDT4</accession>
<organism evidence="1 2">
    <name type="scientific">Racocetra persica</name>
    <dbReference type="NCBI Taxonomy" id="160502"/>
    <lineage>
        <taxon>Eukaryota</taxon>
        <taxon>Fungi</taxon>
        <taxon>Fungi incertae sedis</taxon>
        <taxon>Mucoromycota</taxon>
        <taxon>Glomeromycotina</taxon>
        <taxon>Glomeromycetes</taxon>
        <taxon>Diversisporales</taxon>
        <taxon>Gigasporaceae</taxon>
        <taxon>Racocetra</taxon>
    </lineage>
</organism>
<feature type="non-terminal residue" evidence="1">
    <location>
        <position position="64"/>
    </location>
</feature>
<name>A0ACA9RDT4_9GLOM</name>